<proteinExistence type="predicted"/>
<dbReference type="GO" id="GO:0009279">
    <property type="term" value="C:cell outer membrane"/>
    <property type="evidence" value="ECO:0007669"/>
    <property type="project" value="UniProtKB-SubCell"/>
</dbReference>
<dbReference type="OrthoDB" id="9782229at2"/>
<dbReference type="SUPFAM" id="SSF103088">
    <property type="entry name" value="OmpA-like"/>
    <property type="match status" value="1"/>
</dbReference>
<keyword evidence="3" id="KW-0998">Cell outer membrane</keyword>
<dbReference type="PRINTS" id="PR01021">
    <property type="entry name" value="OMPADOMAIN"/>
</dbReference>
<evidence type="ECO:0000256" key="5">
    <source>
        <dbReference type="SAM" id="Coils"/>
    </source>
</evidence>
<dbReference type="Pfam" id="PF14346">
    <property type="entry name" value="DUF4398"/>
    <property type="match status" value="1"/>
</dbReference>
<dbReference type="Gene3D" id="3.30.1330.60">
    <property type="entry name" value="OmpA-like domain"/>
    <property type="match status" value="1"/>
</dbReference>
<dbReference type="AlphaFoldDB" id="A0A2T5P5N4"/>
<dbReference type="InterPro" id="IPR025511">
    <property type="entry name" value="DUF4398"/>
</dbReference>
<dbReference type="Pfam" id="PF00691">
    <property type="entry name" value="OmpA"/>
    <property type="match status" value="1"/>
</dbReference>
<dbReference type="PANTHER" id="PTHR30329:SF21">
    <property type="entry name" value="LIPOPROTEIN YIAD-RELATED"/>
    <property type="match status" value="1"/>
</dbReference>
<evidence type="ECO:0000256" key="2">
    <source>
        <dbReference type="ARBA" id="ARBA00023136"/>
    </source>
</evidence>
<sequence length="257" mass="28770">MRKHLTMPTLLAMSLVLAGCASQPNPNLEQARLNFSGLQQDPRSLQMAALETKDAEQMLAKADKAYQDKQDQERVDQLAYLANQRVELARQTILLKTAEEDYKAVSDQRSEARLDAREAEIRKLQEKLDAKPSDRGSVITFGDVLFDVNKADLKPAAFGDIRSLAEFLQQHPERQVLIEGFTDNTGSDAYNLELSQRRADSVRHALVRQGVDMRRISTQGFGKAHPVSDNSTAASRAMNRRVEVTISHDASPVQQRL</sequence>
<evidence type="ECO:0000313" key="9">
    <source>
        <dbReference type="Proteomes" id="UP000244064"/>
    </source>
</evidence>
<dbReference type="InterPro" id="IPR050330">
    <property type="entry name" value="Bact_OuterMem_StrucFunc"/>
</dbReference>
<dbReference type="InterPro" id="IPR006690">
    <property type="entry name" value="OMPA-like_CS"/>
</dbReference>
<keyword evidence="6" id="KW-0732">Signal</keyword>
<feature type="chain" id="PRO_5015705305" description="OmpA-like domain-containing protein" evidence="6">
    <location>
        <begin position="19"/>
        <end position="257"/>
    </location>
</feature>
<evidence type="ECO:0000313" key="8">
    <source>
        <dbReference type="EMBL" id="PTU73053.1"/>
    </source>
</evidence>
<accession>A0A2T5P5N4</accession>
<dbReference type="InterPro" id="IPR006664">
    <property type="entry name" value="OMP_bac"/>
</dbReference>
<dbReference type="PROSITE" id="PS51123">
    <property type="entry name" value="OMPA_2"/>
    <property type="match status" value="1"/>
</dbReference>
<dbReference type="CDD" id="cd07185">
    <property type="entry name" value="OmpA_C-like"/>
    <property type="match status" value="1"/>
</dbReference>
<comment type="caution">
    <text evidence="8">The sequence shown here is derived from an EMBL/GenBank/DDBJ whole genome shotgun (WGS) entry which is preliminary data.</text>
</comment>
<reference evidence="8 9" key="1">
    <citation type="submission" date="2018-04" db="EMBL/GenBank/DDBJ databases">
        <title>Pseudomonas sp. nov., isolated from mangrove soil.</title>
        <authorList>
            <person name="Chen C."/>
        </authorList>
    </citation>
    <scope>NUCLEOTIDE SEQUENCE [LARGE SCALE GENOMIC DNA]</scope>
    <source>
        <strain evidence="8 9">TC-11</strain>
    </source>
</reference>
<evidence type="ECO:0000256" key="6">
    <source>
        <dbReference type="SAM" id="SignalP"/>
    </source>
</evidence>
<keyword evidence="9" id="KW-1185">Reference proteome</keyword>
<dbReference type="PANTHER" id="PTHR30329">
    <property type="entry name" value="STATOR ELEMENT OF FLAGELLAR MOTOR COMPLEX"/>
    <property type="match status" value="1"/>
</dbReference>
<name>A0A2T5P5N4_9PSED</name>
<dbReference type="InterPro" id="IPR006665">
    <property type="entry name" value="OmpA-like"/>
</dbReference>
<feature type="domain" description="OmpA-like" evidence="7">
    <location>
        <begin position="133"/>
        <end position="250"/>
    </location>
</feature>
<feature type="signal peptide" evidence="6">
    <location>
        <begin position="1"/>
        <end position="18"/>
    </location>
</feature>
<dbReference type="PROSITE" id="PS01068">
    <property type="entry name" value="OMPA_1"/>
    <property type="match status" value="1"/>
</dbReference>
<comment type="subcellular location">
    <subcellularLocation>
        <location evidence="1">Cell outer membrane</location>
    </subcellularLocation>
</comment>
<dbReference type="InterPro" id="IPR036737">
    <property type="entry name" value="OmpA-like_sf"/>
</dbReference>
<evidence type="ECO:0000256" key="3">
    <source>
        <dbReference type="ARBA" id="ARBA00023237"/>
    </source>
</evidence>
<evidence type="ECO:0000256" key="1">
    <source>
        <dbReference type="ARBA" id="ARBA00004442"/>
    </source>
</evidence>
<organism evidence="8 9">
    <name type="scientific">Pseudomonas mangrovi</name>
    <dbReference type="NCBI Taxonomy" id="2161748"/>
    <lineage>
        <taxon>Bacteria</taxon>
        <taxon>Pseudomonadati</taxon>
        <taxon>Pseudomonadota</taxon>
        <taxon>Gammaproteobacteria</taxon>
        <taxon>Pseudomonadales</taxon>
        <taxon>Pseudomonadaceae</taxon>
        <taxon>Pseudomonas</taxon>
    </lineage>
</organism>
<evidence type="ECO:0000256" key="4">
    <source>
        <dbReference type="PROSITE-ProRule" id="PRU00473"/>
    </source>
</evidence>
<keyword evidence="2 4" id="KW-0472">Membrane</keyword>
<evidence type="ECO:0000259" key="7">
    <source>
        <dbReference type="PROSITE" id="PS51123"/>
    </source>
</evidence>
<dbReference type="Proteomes" id="UP000244064">
    <property type="component" value="Unassembled WGS sequence"/>
</dbReference>
<feature type="coiled-coil region" evidence="5">
    <location>
        <begin position="52"/>
        <end position="127"/>
    </location>
</feature>
<keyword evidence="5" id="KW-0175">Coiled coil</keyword>
<dbReference type="PROSITE" id="PS51257">
    <property type="entry name" value="PROKAR_LIPOPROTEIN"/>
    <property type="match status" value="1"/>
</dbReference>
<gene>
    <name evidence="8" type="ORF">DBO85_17560</name>
</gene>
<protein>
    <recommendedName>
        <fullName evidence="7">OmpA-like domain-containing protein</fullName>
    </recommendedName>
</protein>
<dbReference type="RefSeq" id="WP_108108850.1">
    <property type="nucleotide sequence ID" value="NZ_QASN01000021.1"/>
</dbReference>
<dbReference type="EMBL" id="QASN01000021">
    <property type="protein sequence ID" value="PTU73053.1"/>
    <property type="molecule type" value="Genomic_DNA"/>
</dbReference>